<accession>A0A0E9W9E4</accession>
<evidence type="ECO:0000313" key="1">
    <source>
        <dbReference type="EMBL" id="JAH87009.1"/>
    </source>
</evidence>
<name>A0A0E9W9E4_ANGAN</name>
<sequence>MVAEIILKLWNITRCLGLRCIHWQNNTLPSMN</sequence>
<protein>
    <submittedName>
        <fullName evidence="1">Uncharacterized protein</fullName>
    </submittedName>
</protein>
<dbReference type="EMBL" id="GBXM01021568">
    <property type="protein sequence ID" value="JAH87009.1"/>
    <property type="molecule type" value="Transcribed_RNA"/>
</dbReference>
<proteinExistence type="predicted"/>
<organism evidence="1">
    <name type="scientific">Anguilla anguilla</name>
    <name type="common">European freshwater eel</name>
    <name type="synonym">Muraena anguilla</name>
    <dbReference type="NCBI Taxonomy" id="7936"/>
    <lineage>
        <taxon>Eukaryota</taxon>
        <taxon>Metazoa</taxon>
        <taxon>Chordata</taxon>
        <taxon>Craniata</taxon>
        <taxon>Vertebrata</taxon>
        <taxon>Euteleostomi</taxon>
        <taxon>Actinopterygii</taxon>
        <taxon>Neopterygii</taxon>
        <taxon>Teleostei</taxon>
        <taxon>Anguilliformes</taxon>
        <taxon>Anguillidae</taxon>
        <taxon>Anguilla</taxon>
    </lineage>
</organism>
<dbReference type="AlphaFoldDB" id="A0A0E9W9E4"/>
<reference evidence="1" key="1">
    <citation type="submission" date="2014-11" db="EMBL/GenBank/DDBJ databases">
        <authorList>
            <person name="Amaro Gonzalez C."/>
        </authorList>
    </citation>
    <scope>NUCLEOTIDE SEQUENCE</scope>
</reference>
<reference evidence="1" key="2">
    <citation type="journal article" date="2015" name="Fish Shellfish Immunol.">
        <title>Early steps in the European eel (Anguilla anguilla)-Vibrio vulnificus interaction in the gills: Role of the RtxA13 toxin.</title>
        <authorList>
            <person name="Callol A."/>
            <person name="Pajuelo D."/>
            <person name="Ebbesson L."/>
            <person name="Teles M."/>
            <person name="MacKenzie S."/>
            <person name="Amaro C."/>
        </authorList>
    </citation>
    <scope>NUCLEOTIDE SEQUENCE</scope>
</reference>